<dbReference type="Gene3D" id="3.40.630.40">
    <property type="entry name" value="Zn-dependent exopeptidases"/>
    <property type="match status" value="1"/>
</dbReference>
<feature type="domain" description="SH3b" evidence="4">
    <location>
        <begin position="99"/>
        <end position="165"/>
    </location>
</feature>
<keyword evidence="2" id="KW-0961">Cell wall biogenesis/degradation</keyword>
<dbReference type="PANTHER" id="PTHR30404:SF0">
    <property type="entry name" value="N-ACETYLMURAMOYL-L-ALANINE AMIDASE AMIC"/>
    <property type="match status" value="1"/>
</dbReference>
<gene>
    <name evidence="5" type="ORF">CVD27_15570</name>
</gene>
<dbReference type="GO" id="GO:0071555">
    <property type="term" value="P:cell wall organization"/>
    <property type="evidence" value="ECO:0007669"/>
    <property type="project" value="UniProtKB-KW"/>
</dbReference>
<name>A0A2N5HCN5_9BACI</name>
<evidence type="ECO:0000256" key="3">
    <source>
        <dbReference type="SAM" id="MobiDB-lite"/>
    </source>
</evidence>
<dbReference type="InterPro" id="IPR002508">
    <property type="entry name" value="MurNAc-LAA_cat"/>
</dbReference>
<dbReference type="SMART" id="SM00646">
    <property type="entry name" value="Ami_3"/>
    <property type="match status" value="1"/>
</dbReference>
<dbReference type="AlphaFoldDB" id="A0A2N5HCN5"/>
<organism evidence="5 6">
    <name type="scientific">Neobacillus cucumis</name>
    <dbReference type="NCBI Taxonomy" id="1740721"/>
    <lineage>
        <taxon>Bacteria</taxon>
        <taxon>Bacillati</taxon>
        <taxon>Bacillota</taxon>
        <taxon>Bacilli</taxon>
        <taxon>Bacillales</taxon>
        <taxon>Bacillaceae</taxon>
        <taxon>Neobacillus</taxon>
    </lineage>
</organism>
<dbReference type="EMBL" id="PGVE01000062">
    <property type="protein sequence ID" value="PLS03281.1"/>
    <property type="molecule type" value="Genomic_DNA"/>
</dbReference>
<comment type="caution">
    <text evidence="5">The sequence shown here is derived from an EMBL/GenBank/DDBJ whole genome shotgun (WGS) entry which is preliminary data.</text>
</comment>
<evidence type="ECO:0000313" key="6">
    <source>
        <dbReference type="Proteomes" id="UP000234950"/>
    </source>
</evidence>
<accession>A0A2N5HCN5</accession>
<evidence type="ECO:0000259" key="4">
    <source>
        <dbReference type="PROSITE" id="PS51781"/>
    </source>
</evidence>
<sequence>MLISKIRNISLIKILTILGAITVPFLNNQETVNADKASSQVTVTVPTLNVRESADISSKVISRVHQGDTFANIQKKKDWAQIKLANNQTGWVYDAYITSAEKMVGTIDTFSLNVRERPSASSRVVGYLKSGAKVTIYSEQAGWAKIVSSSGVSGWVNTHYVAKDTPSNDHTQPAAPAAKKKSGNTSEMKVAKAADAPMTTSSTKTGLVPNSQKPLTGKTIVLDPGHGGKDNGTKSIAGTPEKSLNLPTVEVVKQKLENAGAQVILTRTNDTYIPLAQRANVSNQNHADAFISFHYNWSNDPSVNGIINFYYQKSSNTLATAILNQVAKETKLTNLGTRFNNLDVLRNNKQPATLLELGFLSNQHDDAIVESSNYNHNVAQGIYLGLLDYFQSK</sequence>
<dbReference type="Pfam" id="PF01520">
    <property type="entry name" value="Amidase_3"/>
    <property type="match status" value="1"/>
</dbReference>
<keyword evidence="6" id="KW-1185">Reference proteome</keyword>
<dbReference type="Pfam" id="PF08239">
    <property type="entry name" value="SH3_3"/>
    <property type="match status" value="2"/>
</dbReference>
<dbReference type="Proteomes" id="UP000234950">
    <property type="component" value="Unassembled WGS sequence"/>
</dbReference>
<dbReference type="SMART" id="SM00287">
    <property type="entry name" value="SH3b"/>
    <property type="match status" value="2"/>
</dbReference>
<dbReference type="CDD" id="cd02696">
    <property type="entry name" value="MurNAc-LAA"/>
    <property type="match status" value="1"/>
</dbReference>
<evidence type="ECO:0000313" key="5">
    <source>
        <dbReference type="EMBL" id="PLS03281.1"/>
    </source>
</evidence>
<keyword evidence="1" id="KW-0378">Hydrolase</keyword>
<dbReference type="Gene3D" id="2.30.30.40">
    <property type="entry name" value="SH3 Domains"/>
    <property type="match status" value="2"/>
</dbReference>
<reference evidence="5 6" key="1">
    <citation type="submission" date="2017-11" db="EMBL/GenBank/DDBJ databases">
        <title>Comparitive Functional Genomics of Dry Heat Resistant strains isolated from the Viking Spacecraft.</title>
        <authorList>
            <person name="Seuylemezian A."/>
            <person name="Cooper K."/>
            <person name="Vaishampayan P."/>
        </authorList>
    </citation>
    <scope>NUCLEOTIDE SEQUENCE [LARGE SCALE GENOMIC DNA]</scope>
    <source>
        <strain evidence="5 6">V32-6</strain>
    </source>
</reference>
<dbReference type="InterPro" id="IPR050695">
    <property type="entry name" value="N-acetylmuramoyl_amidase_3"/>
</dbReference>
<dbReference type="PANTHER" id="PTHR30404">
    <property type="entry name" value="N-ACETYLMURAMOYL-L-ALANINE AMIDASE"/>
    <property type="match status" value="1"/>
</dbReference>
<evidence type="ECO:0000256" key="1">
    <source>
        <dbReference type="ARBA" id="ARBA00022801"/>
    </source>
</evidence>
<proteinExistence type="predicted"/>
<dbReference type="GO" id="GO:0009253">
    <property type="term" value="P:peptidoglycan catabolic process"/>
    <property type="evidence" value="ECO:0007669"/>
    <property type="project" value="InterPro"/>
</dbReference>
<dbReference type="GO" id="GO:0008745">
    <property type="term" value="F:N-acetylmuramoyl-L-alanine amidase activity"/>
    <property type="evidence" value="ECO:0007669"/>
    <property type="project" value="InterPro"/>
</dbReference>
<feature type="region of interest" description="Disordered" evidence="3">
    <location>
        <begin position="164"/>
        <end position="229"/>
    </location>
</feature>
<evidence type="ECO:0000256" key="2">
    <source>
        <dbReference type="ARBA" id="ARBA00023316"/>
    </source>
</evidence>
<dbReference type="GO" id="GO:0030288">
    <property type="term" value="C:outer membrane-bounded periplasmic space"/>
    <property type="evidence" value="ECO:0007669"/>
    <property type="project" value="TreeGrafter"/>
</dbReference>
<dbReference type="OrthoDB" id="9806267at2"/>
<dbReference type="PROSITE" id="PS51781">
    <property type="entry name" value="SH3B"/>
    <property type="match status" value="1"/>
</dbReference>
<dbReference type="RefSeq" id="WP_101648811.1">
    <property type="nucleotide sequence ID" value="NZ_PGVE01000062.1"/>
</dbReference>
<dbReference type="InterPro" id="IPR003646">
    <property type="entry name" value="SH3-like_bac-type"/>
</dbReference>
<feature type="compositionally biased region" description="Polar residues" evidence="3">
    <location>
        <begin position="198"/>
        <end position="214"/>
    </location>
</feature>
<dbReference type="SUPFAM" id="SSF53187">
    <property type="entry name" value="Zn-dependent exopeptidases"/>
    <property type="match status" value="1"/>
</dbReference>
<protein>
    <recommendedName>
        <fullName evidence="4">SH3b domain-containing protein</fullName>
    </recommendedName>
</protein>